<protein>
    <submittedName>
        <fullName evidence="2">GNAT family N-acetyltransferase</fullName>
        <ecNumber evidence="2">2.3.-.-</ecNumber>
    </submittedName>
</protein>
<evidence type="ECO:0000259" key="1">
    <source>
        <dbReference type="Pfam" id="PF13302"/>
    </source>
</evidence>
<gene>
    <name evidence="2" type="ORF">ACFOUY_21420</name>
</gene>
<dbReference type="EMBL" id="JBHSBY010000146">
    <property type="protein sequence ID" value="MFC4199280.1"/>
    <property type="molecule type" value="Genomic_DNA"/>
</dbReference>
<dbReference type="Gene3D" id="3.40.630.30">
    <property type="match status" value="1"/>
</dbReference>
<dbReference type="Proteomes" id="UP001595792">
    <property type="component" value="Unassembled WGS sequence"/>
</dbReference>
<evidence type="ECO:0000313" key="2">
    <source>
        <dbReference type="EMBL" id="MFC4199280.1"/>
    </source>
</evidence>
<dbReference type="Pfam" id="PF13302">
    <property type="entry name" value="Acetyltransf_3"/>
    <property type="match status" value="1"/>
</dbReference>
<evidence type="ECO:0000313" key="3">
    <source>
        <dbReference type="Proteomes" id="UP001595792"/>
    </source>
</evidence>
<dbReference type="SUPFAM" id="SSF55729">
    <property type="entry name" value="Acyl-CoA N-acyltransferases (Nat)"/>
    <property type="match status" value="1"/>
</dbReference>
<name>A0ABV8NQI4_9SPHI</name>
<feature type="domain" description="N-acetyltransferase" evidence="1">
    <location>
        <begin position="16"/>
        <end position="149"/>
    </location>
</feature>
<keyword evidence="2" id="KW-0808">Transferase</keyword>
<dbReference type="InterPro" id="IPR000182">
    <property type="entry name" value="GNAT_dom"/>
</dbReference>
<dbReference type="InterPro" id="IPR016181">
    <property type="entry name" value="Acyl_CoA_acyltransferase"/>
</dbReference>
<dbReference type="PANTHER" id="PTHR43792">
    <property type="entry name" value="GNAT FAMILY, PUTATIVE (AFU_ORTHOLOGUE AFUA_3G00765)-RELATED-RELATED"/>
    <property type="match status" value="1"/>
</dbReference>
<keyword evidence="3" id="KW-1185">Reference proteome</keyword>
<reference evidence="3" key="1">
    <citation type="journal article" date="2019" name="Int. J. Syst. Evol. Microbiol.">
        <title>The Global Catalogue of Microorganisms (GCM) 10K type strain sequencing project: providing services to taxonomists for standard genome sequencing and annotation.</title>
        <authorList>
            <consortium name="The Broad Institute Genomics Platform"/>
            <consortium name="The Broad Institute Genome Sequencing Center for Infectious Disease"/>
            <person name="Wu L."/>
            <person name="Ma J."/>
        </authorList>
    </citation>
    <scope>NUCLEOTIDE SEQUENCE [LARGE SCALE GENOMIC DNA]</scope>
    <source>
        <strain evidence="3">CCM 8689</strain>
    </source>
</reference>
<dbReference type="RefSeq" id="WP_378963335.1">
    <property type="nucleotide sequence ID" value="NZ_JBHRXC010000016.1"/>
</dbReference>
<keyword evidence="2" id="KW-0012">Acyltransferase</keyword>
<comment type="caution">
    <text evidence="2">The sequence shown here is derived from an EMBL/GenBank/DDBJ whole genome shotgun (WGS) entry which is preliminary data.</text>
</comment>
<proteinExistence type="predicted"/>
<dbReference type="GO" id="GO:0016746">
    <property type="term" value="F:acyltransferase activity"/>
    <property type="evidence" value="ECO:0007669"/>
    <property type="project" value="UniProtKB-KW"/>
</dbReference>
<dbReference type="EC" id="2.3.-.-" evidence="2"/>
<accession>A0ABV8NQI4</accession>
<organism evidence="2 3">
    <name type="scientific">Pedobacter jamesrossensis</name>
    <dbReference type="NCBI Taxonomy" id="1908238"/>
    <lineage>
        <taxon>Bacteria</taxon>
        <taxon>Pseudomonadati</taxon>
        <taxon>Bacteroidota</taxon>
        <taxon>Sphingobacteriia</taxon>
        <taxon>Sphingobacteriales</taxon>
        <taxon>Sphingobacteriaceae</taxon>
        <taxon>Pedobacter</taxon>
    </lineage>
</organism>
<dbReference type="InterPro" id="IPR051531">
    <property type="entry name" value="N-acetyltransferase"/>
</dbReference>
<sequence length="182" mass="20731">MKASAKIVDIILKSERLTLRSFCEDDLQNIYKGLSNKDVIKYYGVSYSSLESSKQQLQWFADLQNQGEGIWWAICAPNGVFYGAIGFNNLSVEHKKIELGFWLLPEFWGKGIIAEAIYLTSAYAFNILNINRIEAFVELENKNSAKALLNSSFNYEGTMMDCEIKNGEFISLMIFARFNTTD</sequence>